<dbReference type="InterPro" id="IPR036388">
    <property type="entry name" value="WH-like_DNA-bd_sf"/>
</dbReference>
<evidence type="ECO:0000313" key="4">
    <source>
        <dbReference type="Proteomes" id="UP000238362"/>
    </source>
</evidence>
<dbReference type="InterPro" id="IPR011991">
    <property type="entry name" value="ArsR-like_HTH"/>
</dbReference>
<dbReference type="Pfam" id="PF03551">
    <property type="entry name" value="PadR"/>
    <property type="match status" value="1"/>
</dbReference>
<proteinExistence type="predicted"/>
<evidence type="ECO:0000259" key="2">
    <source>
        <dbReference type="Pfam" id="PF03551"/>
    </source>
</evidence>
<accession>A0A2T0LWL2</accession>
<feature type="compositionally biased region" description="Gly residues" evidence="1">
    <location>
        <begin position="24"/>
        <end position="35"/>
    </location>
</feature>
<dbReference type="Proteomes" id="UP000238362">
    <property type="component" value="Unassembled WGS sequence"/>
</dbReference>
<feature type="domain" description="Transcription regulator PadR N-terminal" evidence="2">
    <location>
        <begin position="71"/>
        <end position="138"/>
    </location>
</feature>
<feature type="region of interest" description="Disordered" evidence="1">
    <location>
        <begin position="1"/>
        <end position="65"/>
    </location>
</feature>
<dbReference type="PANTHER" id="PTHR43252">
    <property type="entry name" value="TRANSCRIPTIONAL REGULATOR YQJI"/>
    <property type="match status" value="1"/>
</dbReference>
<dbReference type="PANTHER" id="PTHR43252:SF2">
    <property type="entry name" value="TRANSCRIPTION REGULATOR, PADR-LIKE FAMILY"/>
    <property type="match status" value="1"/>
</dbReference>
<evidence type="ECO:0000313" key="3">
    <source>
        <dbReference type="EMBL" id="PRX48412.1"/>
    </source>
</evidence>
<feature type="compositionally biased region" description="Basic residues" evidence="1">
    <location>
        <begin position="49"/>
        <end position="63"/>
    </location>
</feature>
<comment type="caution">
    <text evidence="3">The sequence shown here is derived from an EMBL/GenBank/DDBJ whole genome shotgun (WGS) entry which is preliminary data.</text>
</comment>
<feature type="compositionally biased region" description="Basic and acidic residues" evidence="1">
    <location>
        <begin position="1"/>
        <end position="10"/>
    </location>
</feature>
<dbReference type="InterPro" id="IPR005149">
    <property type="entry name" value="Tscrpt_reg_PadR_N"/>
</dbReference>
<name>A0A2T0LWL2_9PSEU</name>
<organism evidence="3 4">
    <name type="scientific">Prauserella shujinwangii</name>
    <dbReference type="NCBI Taxonomy" id="1453103"/>
    <lineage>
        <taxon>Bacteria</taxon>
        <taxon>Bacillati</taxon>
        <taxon>Actinomycetota</taxon>
        <taxon>Actinomycetes</taxon>
        <taxon>Pseudonocardiales</taxon>
        <taxon>Pseudonocardiaceae</taxon>
        <taxon>Prauserella</taxon>
    </lineage>
</organism>
<dbReference type="Gene3D" id="1.10.10.10">
    <property type="entry name" value="Winged helix-like DNA-binding domain superfamily/Winged helix DNA-binding domain"/>
    <property type="match status" value="1"/>
</dbReference>
<sequence>MRPRFDERFGPRGFRPPGAHRHGGFGGFGGFGPGGPGGPGPFPGGPGPRGRRRGGHGHGRRGRRGDVRSAVLTLLAEQPRHGYEIIGEIGERSGGFWQPSPGSVYPTLQLLADEGLVRSSEDGGKRLYELTDEGRAAAGKQDGPPPWEHFAKEADPHEVELRDAAGALMGAMRQVWAVGTSAQQAKAIEVINDARRALYGILGESPAGE</sequence>
<dbReference type="EMBL" id="PVNH01000004">
    <property type="protein sequence ID" value="PRX48412.1"/>
    <property type="molecule type" value="Genomic_DNA"/>
</dbReference>
<dbReference type="InterPro" id="IPR036390">
    <property type="entry name" value="WH_DNA-bd_sf"/>
</dbReference>
<protein>
    <submittedName>
        <fullName evidence="3">PadR family transcriptional regulator</fullName>
    </submittedName>
</protein>
<dbReference type="SUPFAM" id="SSF46785">
    <property type="entry name" value="Winged helix' DNA-binding domain"/>
    <property type="match status" value="1"/>
</dbReference>
<feature type="compositionally biased region" description="Pro residues" evidence="1">
    <location>
        <begin position="36"/>
        <end position="46"/>
    </location>
</feature>
<dbReference type="CDD" id="cd00090">
    <property type="entry name" value="HTH_ARSR"/>
    <property type="match status" value="1"/>
</dbReference>
<reference evidence="3 4" key="1">
    <citation type="submission" date="2018-03" db="EMBL/GenBank/DDBJ databases">
        <title>Genomic Encyclopedia of Type Strains, Phase III (KMG-III): the genomes of soil and plant-associated and newly described type strains.</title>
        <authorList>
            <person name="Whitman W."/>
        </authorList>
    </citation>
    <scope>NUCLEOTIDE SEQUENCE [LARGE SCALE GENOMIC DNA]</scope>
    <source>
        <strain evidence="3 4">CGMCC 4.7125</strain>
    </source>
</reference>
<dbReference type="RefSeq" id="WP_181193248.1">
    <property type="nucleotide sequence ID" value="NZ_PVNH01000004.1"/>
</dbReference>
<keyword evidence="4" id="KW-1185">Reference proteome</keyword>
<evidence type="ECO:0000256" key="1">
    <source>
        <dbReference type="SAM" id="MobiDB-lite"/>
    </source>
</evidence>
<dbReference type="AlphaFoldDB" id="A0A2T0LWL2"/>
<gene>
    <name evidence="3" type="ORF">B0I33_104228</name>
</gene>